<keyword evidence="2" id="KW-1185">Reference proteome</keyword>
<comment type="caution">
    <text evidence="1">The sequence shown here is derived from an EMBL/GenBank/DDBJ whole genome shotgun (WGS) entry which is preliminary data.</text>
</comment>
<sequence>MTTYESNNLEHAILPNLSHGVHEIVCITYDETLFYTNDELSIYVSDFICESIGCLKLSEHDHHINSLLPDDSCLKLKHTKACITIYPGSNQDALFMFDNSSNHSAFANNALLVLRINIKDGTKMPLLHNGIKLDGLIKRYNACKKNKSDSKNPKCYAIYILSAQSDFASQKPHIQEIIEAAGYICNYTFKDLKKAVSKALDSVNLIKIHCFAHHSECFMSVYKLELSRKAAAFAVKKYYSHC</sequence>
<name>A0A9N9CSB4_9GLOM</name>
<dbReference type="Proteomes" id="UP000789759">
    <property type="component" value="Unassembled WGS sequence"/>
</dbReference>
<organism evidence="1 2">
    <name type="scientific">Cetraspora pellucida</name>
    <dbReference type="NCBI Taxonomy" id="1433469"/>
    <lineage>
        <taxon>Eukaryota</taxon>
        <taxon>Fungi</taxon>
        <taxon>Fungi incertae sedis</taxon>
        <taxon>Mucoromycota</taxon>
        <taxon>Glomeromycotina</taxon>
        <taxon>Glomeromycetes</taxon>
        <taxon>Diversisporales</taxon>
        <taxon>Gigasporaceae</taxon>
        <taxon>Cetraspora</taxon>
    </lineage>
</organism>
<evidence type="ECO:0000313" key="1">
    <source>
        <dbReference type="EMBL" id="CAG8614184.1"/>
    </source>
</evidence>
<dbReference type="PANTHER" id="PTHR35871">
    <property type="entry name" value="EXPRESSED PROTEIN"/>
    <property type="match status" value="1"/>
</dbReference>
<gene>
    <name evidence="1" type="ORF">CPELLU_LOCUS7597</name>
</gene>
<reference evidence="1" key="1">
    <citation type="submission" date="2021-06" db="EMBL/GenBank/DDBJ databases">
        <authorList>
            <person name="Kallberg Y."/>
            <person name="Tangrot J."/>
            <person name="Rosling A."/>
        </authorList>
    </citation>
    <scope>NUCLEOTIDE SEQUENCE</scope>
    <source>
        <strain evidence="1">FL966</strain>
    </source>
</reference>
<protein>
    <submittedName>
        <fullName evidence="1">6496_t:CDS:1</fullName>
    </submittedName>
</protein>
<evidence type="ECO:0000313" key="2">
    <source>
        <dbReference type="Proteomes" id="UP000789759"/>
    </source>
</evidence>
<accession>A0A9N9CSB4</accession>
<dbReference type="EMBL" id="CAJVQA010005147">
    <property type="protein sequence ID" value="CAG8614184.1"/>
    <property type="molecule type" value="Genomic_DNA"/>
</dbReference>
<dbReference type="PANTHER" id="PTHR35871:SF1">
    <property type="entry name" value="CXC1-LIKE CYSTEINE CLUSTER ASSOCIATED WITH KDZ TRANSPOSASES DOMAIN-CONTAINING PROTEIN"/>
    <property type="match status" value="1"/>
</dbReference>
<dbReference type="AlphaFoldDB" id="A0A9N9CSB4"/>
<proteinExistence type="predicted"/>